<evidence type="ECO:0000256" key="1">
    <source>
        <dbReference type="PIRSR" id="PIRSR004789-50"/>
    </source>
</evidence>
<feature type="binding site" evidence="2">
    <location>
        <position position="186"/>
    </location>
    <ligand>
        <name>Fe cation</name>
        <dbReference type="ChEBI" id="CHEBI:24875"/>
        <label>1</label>
    </ligand>
</feature>
<dbReference type="Pfam" id="PF13277">
    <property type="entry name" value="YmdB"/>
    <property type="match status" value="1"/>
</dbReference>
<feature type="binding site" evidence="2">
    <location>
        <position position="74"/>
    </location>
    <ligand>
        <name>Fe cation</name>
        <dbReference type="ChEBI" id="CHEBI:24875"/>
        <label>2</label>
    </ligand>
</feature>
<dbReference type="SUPFAM" id="SSF56300">
    <property type="entry name" value="Metallo-dependent phosphatases"/>
    <property type="match status" value="1"/>
</dbReference>
<dbReference type="GO" id="GO:0046872">
    <property type="term" value="F:metal ion binding"/>
    <property type="evidence" value="ECO:0007669"/>
    <property type="project" value="UniProtKB-KW"/>
</dbReference>
<dbReference type="Gene3D" id="3.60.21.10">
    <property type="match status" value="1"/>
</dbReference>
<dbReference type="AlphaFoldDB" id="A0A9D1G932"/>
<sequence length="267" mass="30162">MQNNRNTLKVLVLGDVIGRCGRQAVLQSIQQLKKQYDVDLFVVNAENATHGNGLNYKHYQALIQAGCDVLTMGNHVFGNKEIYQYIKKAPQLIIPANLETIDSCFNTHFVYETTIKGKKVRVLNLLGSDNMKLKASSPFWYFRNLYEQDSDSIYIVDYHAELTAEKNSLGYYLDGKASLMFGTHTHVQTADERIMPLGMAYITDAGMCGIRESMIGFDYQQVLEATWNGTSYGVANTGKKMINGLFAEIDLETKKAIFIQRINQDIE</sequence>
<feature type="binding site" evidence="2">
    <location>
        <position position="46"/>
    </location>
    <ligand>
        <name>Fe cation</name>
        <dbReference type="ChEBI" id="CHEBI:24875"/>
        <label>1</label>
    </ligand>
</feature>
<organism evidence="3 4">
    <name type="scientific">Candidatus Caccosoma faecigallinarum</name>
    <dbReference type="NCBI Taxonomy" id="2840720"/>
    <lineage>
        <taxon>Bacteria</taxon>
        <taxon>Bacillati</taxon>
        <taxon>Bacillota</taxon>
        <taxon>Bacillota incertae sedis</taxon>
        <taxon>Candidatus Caccosoma</taxon>
    </lineage>
</organism>
<dbReference type="Proteomes" id="UP000886893">
    <property type="component" value="Unassembled WGS sequence"/>
</dbReference>
<dbReference type="GO" id="GO:0004113">
    <property type="term" value="F:2',3'-cyclic-nucleotide 3'-phosphodiesterase activity"/>
    <property type="evidence" value="ECO:0007669"/>
    <property type="project" value="TreeGrafter"/>
</dbReference>
<proteinExistence type="predicted"/>
<dbReference type="InterPro" id="IPR005235">
    <property type="entry name" value="YmdB-like"/>
</dbReference>
<dbReference type="NCBIfam" id="TIGR00282">
    <property type="entry name" value="TIGR00282 family metallophosphoesterase"/>
    <property type="match status" value="1"/>
</dbReference>
<dbReference type="PIRSF" id="PIRSF004789">
    <property type="entry name" value="DR1281"/>
    <property type="match status" value="1"/>
</dbReference>
<protein>
    <submittedName>
        <fullName evidence="3">TIGR00282 family metallophosphoesterase</fullName>
    </submittedName>
</protein>
<feature type="binding site" evidence="2">
    <location>
        <position position="184"/>
    </location>
    <ligand>
        <name>Fe cation</name>
        <dbReference type="ChEBI" id="CHEBI:24875"/>
        <label>2</label>
    </ligand>
</feature>
<evidence type="ECO:0000313" key="4">
    <source>
        <dbReference type="Proteomes" id="UP000886893"/>
    </source>
</evidence>
<dbReference type="InterPro" id="IPR029052">
    <property type="entry name" value="Metallo-depent_PP-like"/>
</dbReference>
<name>A0A9D1G932_9FIRM</name>
<evidence type="ECO:0000256" key="2">
    <source>
        <dbReference type="PIRSR" id="PIRSR004789-51"/>
    </source>
</evidence>
<gene>
    <name evidence="3" type="ORF">IAD04_04155</name>
</gene>
<reference evidence="3" key="1">
    <citation type="submission" date="2020-10" db="EMBL/GenBank/DDBJ databases">
        <authorList>
            <person name="Gilroy R."/>
        </authorList>
    </citation>
    <scope>NUCLEOTIDE SEQUENCE</scope>
    <source>
        <strain evidence="3">14508</strain>
    </source>
</reference>
<accession>A0A9D1G932</accession>
<feature type="binding site" evidence="2">
    <location>
        <position position="46"/>
    </location>
    <ligand>
        <name>Fe cation</name>
        <dbReference type="ChEBI" id="CHEBI:24875"/>
        <label>2</label>
    </ligand>
</feature>
<evidence type="ECO:0000313" key="3">
    <source>
        <dbReference type="EMBL" id="HIT17550.1"/>
    </source>
</evidence>
<dbReference type="PANTHER" id="PTHR36303">
    <property type="entry name" value="2',3'-CYCLIC-NUCLEOTIDE 2'-PHOSPHODIESTERASE"/>
    <property type="match status" value="1"/>
</dbReference>
<feature type="binding site" evidence="2">
    <location>
        <position position="15"/>
    </location>
    <ligand>
        <name>Fe cation</name>
        <dbReference type="ChEBI" id="CHEBI:24875"/>
        <label>1</label>
    </ligand>
</feature>
<feature type="binding site" evidence="2">
    <location>
        <position position="159"/>
    </location>
    <ligand>
        <name>Fe cation</name>
        <dbReference type="ChEBI" id="CHEBI:24875"/>
        <label>2</label>
    </ligand>
</feature>
<dbReference type="EMBL" id="DVKI01000129">
    <property type="protein sequence ID" value="HIT17550.1"/>
    <property type="molecule type" value="Genomic_DNA"/>
</dbReference>
<keyword evidence="2" id="KW-0479">Metal-binding</keyword>
<dbReference type="PANTHER" id="PTHR36303:SF1">
    <property type="entry name" value="2',3'-CYCLIC-NUCLEOTIDE 2'-PHOSPHODIESTERASE"/>
    <property type="match status" value="1"/>
</dbReference>
<feature type="active site" description="Proton donor" evidence="1">
    <location>
        <position position="75"/>
    </location>
</feature>
<comment type="caution">
    <text evidence="3">The sequence shown here is derived from an EMBL/GenBank/DDBJ whole genome shotgun (WGS) entry which is preliminary data.</text>
</comment>
<feature type="binding site" evidence="2">
    <location>
        <position position="47"/>
    </location>
    <ligand>
        <name>Fe cation</name>
        <dbReference type="ChEBI" id="CHEBI:24875"/>
        <label>1</label>
    </ligand>
</feature>
<reference evidence="3" key="2">
    <citation type="journal article" date="2021" name="PeerJ">
        <title>Extensive microbial diversity within the chicken gut microbiome revealed by metagenomics and culture.</title>
        <authorList>
            <person name="Gilroy R."/>
            <person name="Ravi A."/>
            <person name="Getino M."/>
            <person name="Pursley I."/>
            <person name="Horton D.L."/>
            <person name="Alikhan N.F."/>
            <person name="Baker D."/>
            <person name="Gharbi K."/>
            <person name="Hall N."/>
            <person name="Watson M."/>
            <person name="Adriaenssens E.M."/>
            <person name="Foster-Nyarko E."/>
            <person name="Jarju S."/>
            <person name="Secka A."/>
            <person name="Antonio M."/>
            <person name="Oren A."/>
            <person name="Chaudhuri R.R."/>
            <person name="La Ragione R."/>
            <person name="Hildebrand F."/>
            <person name="Pallen M.J."/>
        </authorList>
    </citation>
    <scope>NUCLEOTIDE SEQUENCE</scope>
    <source>
        <strain evidence="3">14508</strain>
    </source>
</reference>